<dbReference type="EMBL" id="JAGIZA010000003">
    <property type="protein sequence ID" value="MBP0492513.1"/>
    <property type="molecule type" value="Genomic_DNA"/>
</dbReference>
<evidence type="ECO:0000313" key="5">
    <source>
        <dbReference type="Proteomes" id="UP000677537"/>
    </source>
</evidence>
<accession>A0A940MR55</accession>
<keyword evidence="1 2" id="KW-0129">CBS domain</keyword>
<protein>
    <submittedName>
        <fullName evidence="4">CBS domain-containing protein</fullName>
    </submittedName>
</protein>
<organism evidence="4 5">
    <name type="scientific">Roseomonas indoligenes</name>
    <dbReference type="NCBI Taxonomy" id="2820811"/>
    <lineage>
        <taxon>Bacteria</taxon>
        <taxon>Pseudomonadati</taxon>
        <taxon>Pseudomonadota</taxon>
        <taxon>Alphaproteobacteria</taxon>
        <taxon>Acetobacterales</taxon>
        <taxon>Roseomonadaceae</taxon>
        <taxon>Roseomonas</taxon>
    </lineage>
</organism>
<feature type="domain" description="CBS" evidence="3">
    <location>
        <begin position="8"/>
        <end position="66"/>
    </location>
</feature>
<dbReference type="InterPro" id="IPR000644">
    <property type="entry name" value="CBS_dom"/>
</dbReference>
<name>A0A940MR55_9PROT</name>
<dbReference type="InterPro" id="IPR046342">
    <property type="entry name" value="CBS_dom_sf"/>
</dbReference>
<dbReference type="SMART" id="SM00116">
    <property type="entry name" value="CBS"/>
    <property type="match status" value="2"/>
</dbReference>
<evidence type="ECO:0000256" key="2">
    <source>
        <dbReference type="PROSITE-ProRule" id="PRU00703"/>
    </source>
</evidence>
<reference evidence="4" key="1">
    <citation type="submission" date="2021-03" db="EMBL/GenBank/DDBJ databases">
        <authorList>
            <person name="So Y."/>
        </authorList>
    </citation>
    <scope>NUCLEOTIDE SEQUENCE</scope>
    <source>
        <strain evidence="4">SG15</strain>
    </source>
</reference>
<gene>
    <name evidence="4" type="ORF">J5Y10_06950</name>
</gene>
<evidence type="ECO:0000313" key="4">
    <source>
        <dbReference type="EMBL" id="MBP0492513.1"/>
    </source>
</evidence>
<dbReference type="PROSITE" id="PS51371">
    <property type="entry name" value="CBS"/>
    <property type="match status" value="2"/>
</dbReference>
<dbReference type="Pfam" id="PF00571">
    <property type="entry name" value="CBS"/>
    <property type="match status" value="2"/>
</dbReference>
<sequence length="143" mass="15276">MTIASILRNKGREVTTVEAGQSLPEVARTLVRHRIGAVLVRGGEGPPLGILSERDIVRLFAEDEATVDSLTAADAMTKVLHTVTPDTPITTALELMTDRRVRHLPVLDGDRVVGIVSIGDLVKARIDAAVGEAEALKEYVTTG</sequence>
<feature type="domain" description="CBS" evidence="3">
    <location>
        <begin position="76"/>
        <end position="134"/>
    </location>
</feature>
<keyword evidence="5" id="KW-1185">Reference proteome</keyword>
<dbReference type="InterPro" id="IPR051257">
    <property type="entry name" value="Diverse_CBS-Domain"/>
</dbReference>
<dbReference type="Proteomes" id="UP000677537">
    <property type="component" value="Unassembled WGS sequence"/>
</dbReference>
<dbReference type="InterPro" id="IPR044725">
    <property type="entry name" value="CBSX3_CBS_dom"/>
</dbReference>
<dbReference type="PANTHER" id="PTHR43080:SF2">
    <property type="entry name" value="CBS DOMAIN-CONTAINING PROTEIN"/>
    <property type="match status" value="1"/>
</dbReference>
<dbReference type="AlphaFoldDB" id="A0A940MR55"/>
<dbReference type="CDD" id="cd04623">
    <property type="entry name" value="CBS_pair_bac_euk"/>
    <property type="match status" value="1"/>
</dbReference>
<dbReference type="SUPFAM" id="SSF54631">
    <property type="entry name" value="CBS-domain pair"/>
    <property type="match status" value="1"/>
</dbReference>
<dbReference type="Gene3D" id="3.10.580.10">
    <property type="entry name" value="CBS-domain"/>
    <property type="match status" value="1"/>
</dbReference>
<dbReference type="RefSeq" id="WP_209372104.1">
    <property type="nucleotide sequence ID" value="NZ_JAGIZA010000003.1"/>
</dbReference>
<comment type="caution">
    <text evidence="4">The sequence shown here is derived from an EMBL/GenBank/DDBJ whole genome shotgun (WGS) entry which is preliminary data.</text>
</comment>
<evidence type="ECO:0000256" key="1">
    <source>
        <dbReference type="ARBA" id="ARBA00023122"/>
    </source>
</evidence>
<proteinExistence type="predicted"/>
<dbReference type="PANTHER" id="PTHR43080">
    <property type="entry name" value="CBS DOMAIN-CONTAINING PROTEIN CBSX3, MITOCHONDRIAL"/>
    <property type="match status" value="1"/>
</dbReference>
<evidence type="ECO:0000259" key="3">
    <source>
        <dbReference type="PROSITE" id="PS51371"/>
    </source>
</evidence>